<accession>W4QQ17</accession>
<name>W4QQ17_HALA3</name>
<protein>
    <submittedName>
        <fullName evidence="1">Uncharacterized protein</fullName>
    </submittedName>
</protein>
<organism evidence="1 2">
    <name type="scientific">Halalkalibacter akibai (strain ATCC 43226 / DSM 21942 / CIP 109018 / JCM 9157 / 1139)</name>
    <name type="common">Bacillus akibai</name>
    <dbReference type="NCBI Taxonomy" id="1236973"/>
    <lineage>
        <taxon>Bacteria</taxon>
        <taxon>Bacillati</taxon>
        <taxon>Bacillota</taxon>
        <taxon>Bacilli</taxon>
        <taxon>Bacillales</taxon>
        <taxon>Bacillaceae</taxon>
        <taxon>Halalkalibacter</taxon>
    </lineage>
</organism>
<dbReference type="EMBL" id="BAUV01000004">
    <property type="protein sequence ID" value="GAE33763.1"/>
    <property type="molecule type" value="Genomic_DNA"/>
</dbReference>
<evidence type="ECO:0000313" key="1">
    <source>
        <dbReference type="EMBL" id="GAE33763.1"/>
    </source>
</evidence>
<reference evidence="1 2" key="1">
    <citation type="journal article" date="2014" name="Genome Announc.">
        <title>Draft Genome Sequences of Three Alkaliphilic Bacillus Strains, Bacillus wakoensis JCM 9140T, Bacillus akibai JCM 9157T, and Bacillus hemicellulosilyticus JCM 9152T.</title>
        <authorList>
            <person name="Yuki M."/>
            <person name="Oshima K."/>
            <person name="Suda W."/>
            <person name="Oshida Y."/>
            <person name="Kitamura K."/>
            <person name="Iida T."/>
            <person name="Hattori M."/>
            <person name="Ohkuma M."/>
        </authorList>
    </citation>
    <scope>NUCLEOTIDE SEQUENCE [LARGE SCALE GENOMIC DNA]</scope>
    <source>
        <strain evidence="1 2">JCM 9157</strain>
    </source>
</reference>
<sequence>MFVFILFGCEDVSVEKDSQARGDFDVTSVFSQDNPFLSFSWIEKGYSGIFAPIDTELGIGEMGIRNLLGQPTKEGYYEGGRFLDYSDRTFFINPETNKSVAMAIDVKSYHLKKDDLKRTLGTPDESEFNEMDGLWMFVYKLEDYELMFEAETEDGILSHAWLRNKRQ</sequence>
<dbReference type="Proteomes" id="UP000018896">
    <property type="component" value="Unassembled WGS sequence"/>
</dbReference>
<gene>
    <name evidence="1" type="ORF">JCM9157_788</name>
</gene>
<dbReference type="AlphaFoldDB" id="W4QQ17"/>
<proteinExistence type="predicted"/>
<comment type="caution">
    <text evidence="1">The sequence shown here is derived from an EMBL/GenBank/DDBJ whole genome shotgun (WGS) entry which is preliminary data.</text>
</comment>
<keyword evidence="2" id="KW-1185">Reference proteome</keyword>
<evidence type="ECO:0000313" key="2">
    <source>
        <dbReference type="Proteomes" id="UP000018896"/>
    </source>
</evidence>
<dbReference type="eggNOG" id="ENOG5030CWW">
    <property type="taxonomic scope" value="Bacteria"/>
</dbReference>
<dbReference type="STRING" id="1236973.JCM9157_788"/>